<dbReference type="Gene3D" id="3.40.630.30">
    <property type="match status" value="1"/>
</dbReference>
<dbReference type="InterPro" id="IPR016181">
    <property type="entry name" value="Acyl_CoA_acyltransferase"/>
</dbReference>
<dbReference type="EMBL" id="JAKMXF010000022">
    <property type="protein sequence ID" value="KAI6661132.1"/>
    <property type="molecule type" value="Genomic_DNA"/>
</dbReference>
<dbReference type="Proteomes" id="UP001165289">
    <property type="component" value="Unassembled WGS sequence"/>
</dbReference>
<comment type="caution">
    <text evidence="5">The sequence shown here is derived from an EMBL/GenBank/DDBJ whole genome shotgun (WGS) entry which is preliminary data.</text>
</comment>
<keyword evidence="2" id="KW-0808">Transferase</keyword>
<evidence type="ECO:0000256" key="1">
    <source>
        <dbReference type="ARBA" id="ARBA00008694"/>
    </source>
</evidence>
<dbReference type="PANTHER" id="PTHR10545">
    <property type="entry name" value="DIAMINE N-ACETYLTRANSFERASE"/>
    <property type="match status" value="1"/>
</dbReference>
<name>A0AAV7KIB9_9METZ</name>
<proteinExistence type="inferred from homology"/>
<sequence length="167" mass="19084">MATGPVIEDKTFLEFHDNDIIVRSWKVEDLPTVLVLCKKFAVTQNMPTKFMTTKKLAEDGFGEHPWFHSWLAETTTSGEPITIGFAMVSLSWDMCRGLVLEGLYTDENWRKKGVARKLVKAVAEFALENSCKYIKWMSLKDNDNANSFYNKIAKLYGPVNECYVKVT</sequence>
<dbReference type="PANTHER" id="PTHR10545:SF29">
    <property type="entry name" value="GH14572P-RELATED"/>
    <property type="match status" value="1"/>
</dbReference>
<evidence type="ECO:0000259" key="4">
    <source>
        <dbReference type="PROSITE" id="PS51186"/>
    </source>
</evidence>
<evidence type="ECO:0000256" key="3">
    <source>
        <dbReference type="ARBA" id="ARBA00023315"/>
    </source>
</evidence>
<protein>
    <recommendedName>
        <fullName evidence="4">N-acetyltransferase domain-containing protein</fullName>
    </recommendedName>
</protein>
<dbReference type="SUPFAM" id="SSF55729">
    <property type="entry name" value="Acyl-CoA N-acyltransferases (Nat)"/>
    <property type="match status" value="1"/>
</dbReference>
<dbReference type="InterPro" id="IPR051016">
    <property type="entry name" value="Diverse_Substrate_AcTransf"/>
</dbReference>
<organism evidence="5 6">
    <name type="scientific">Oopsacas minuta</name>
    <dbReference type="NCBI Taxonomy" id="111878"/>
    <lineage>
        <taxon>Eukaryota</taxon>
        <taxon>Metazoa</taxon>
        <taxon>Porifera</taxon>
        <taxon>Hexactinellida</taxon>
        <taxon>Hexasterophora</taxon>
        <taxon>Lyssacinosida</taxon>
        <taxon>Leucopsacidae</taxon>
        <taxon>Oopsacas</taxon>
    </lineage>
</organism>
<evidence type="ECO:0000313" key="6">
    <source>
        <dbReference type="Proteomes" id="UP001165289"/>
    </source>
</evidence>
<keyword evidence="6" id="KW-1185">Reference proteome</keyword>
<gene>
    <name evidence="5" type="ORF">LOD99_13854</name>
</gene>
<dbReference type="PROSITE" id="PS51186">
    <property type="entry name" value="GNAT"/>
    <property type="match status" value="1"/>
</dbReference>
<accession>A0AAV7KIB9</accession>
<dbReference type="CDD" id="cd04301">
    <property type="entry name" value="NAT_SF"/>
    <property type="match status" value="1"/>
</dbReference>
<feature type="domain" description="N-acetyltransferase" evidence="4">
    <location>
        <begin position="20"/>
        <end position="167"/>
    </location>
</feature>
<dbReference type="AlphaFoldDB" id="A0AAV7KIB9"/>
<evidence type="ECO:0000313" key="5">
    <source>
        <dbReference type="EMBL" id="KAI6661132.1"/>
    </source>
</evidence>
<reference evidence="5 6" key="1">
    <citation type="journal article" date="2023" name="BMC Biol.">
        <title>The compact genome of the sponge Oopsacas minuta (Hexactinellida) is lacking key metazoan core genes.</title>
        <authorList>
            <person name="Santini S."/>
            <person name="Schenkelaars Q."/>
            <person name="Jourda C."/>
            <person name="Duchesne M."/>
            <person name="Belahbib H."/>
            <person name="Rocher C."/>
            <person name="Selva M."/>
            <person name="Riesgo A."/>
            <person name="Vervoort M."/>
            <person name="Leys S.P."/>
            <person name="Kodjabachian L."/>
            <person name="Le Bivic A."/>
            <person name="Borchiellini C."/>
            <person name="Claverie J.M."/>
            <person name="Renard E."/>
        </authorList>
    </citation>
    <scope>NUCLEOTIDE SEQUENCE [LARGE SCALE GENOMIC DNA]</scope>
    <source>
        <strain evidence="5">SPO-2</strain>
    </source>
</reference>
<comment type="similarity">
    <text evidence="1">Belongs to the acetyltransferase family.</text>
</comment>
<dbReference type="GO" id="GO:0008080">
    <property type="term" value="F:N-acetyltransferase activity"/>
    <property type="evidence" value="ECO:0007669"/>
    <property type="project" value="TreeGrafter"/>
</dbReference>
<dbReference type="InterPro" id="IPR000182">
    <property type="entry name" value="GNAT_dom"/>
</dbReference>
<keyword evidence="3" id="KW-0012">Acyltransferase</keyword>
<evidence type="ECO:0000256" key="2">
    <source>
        <dbReference type="ARBA" id="ARBA00022679"/>
    </source>
</evidence>
<dbReference type="Pfam" id="PF00583">
    <property type="entry name" value="Acetyltransf_1"/>
    <property type="match status" value="1"/>
</dbReference>